<protein>
    <submittedName>
        <fullName evidence="1">Uncharacterized protein</fullName>
    </submittedName>
</protein>
<reference evidence="1 2" key="1">
    <citation type="submission" date="2019-08" db="EMBL/GenBank/DDBJ databases">
        <title>A chromosome-level genome assembly, high-density linkage maps, and genome scans reveal the genomic architecture of hybrid incompatibilities underlying speciation via character displacement in darters (Percidae: Etheostominae).</title>
        <authorList>
            <person name="Moran R.L."/>
            <person name="Catchen J.M."/>
            <person name="Fuller R.C."/>
        </authorList>
    </citation>
    <scope>NUCLEOTIDE SEQUENCE [LARGE SCALE GENOMIC DNA]</scope>
    <source>
        <strain evidence="1">EspeVRDwgs_2016</strain>
        <tissue evidence="1">Muscle</tissue>
    </source>
</reference>
<sequence length="82" mass="9502">MLMCENYLWMNSSVFLVFLVQKYLRPKILPHAWQVMPSFIPAEKVFGEFLSWELEEALSHLPLKSGQAVTLTVSIKVKLDFS</sequence>
<dbReference type="AlphaFoldDB" id="A0A5J5CUT8"/>
<feature type="non-terminal residue" evidence="1">
    <location>
        <position position="82"/>
    </location>
</feature>
<evidence type="ECO:0000313" key="2">
    <source>
        <dbReference type="Proteomes" id="UP000327493"/>
    </source>
</evidence>
<gene>
    <name evidence="1" type="ORF">FQN60_007817</name>
</gene>
<evidence type="ECO:0000313" key="1">
    <source>
        <dbReference type="EMBL" id="KAA8586248.1"/>
    </source>
</evidence>
<comment type="caution">
    <text evidence="1">The sequence shown here is derived from an EMBL/GenBank/DDBJ whole genome shotgun (WGS) entry which is preliminary data.</text>
</comment>
<proteinExistence type="predicted"/>
<accession>A0A5J5CUT8</accession>
<dbReference type="EMBL" id="VOFY01000014">
    <property type="protein sequence ID" value="KAA8586248.1"/>
    <property type="molecule type" value="Genomic_DNA"/>
</dbReference>
<keyword evidence="2" id="KW-1185">Reference proteome</keyword>
<name>A0A5J5CUT8_9PERO</name>
<dbReference type="Proteomes" id="UP000327493">
    <property type="component" value="Chromosome 14"/>
</dbReference>
<organism evidence="1 2">
    <name type="scientific">Etheostoma spectabile</name>
    <name type="common">orangethroat darter</name>
    <dbReference type="NCBI Taxonomy" id="54343"/>
    <lineage>
        <taxon>Eukaryota</taxon>
        <taxon>Metazoa</taxon>
        <taxon>Chordata</taxon>
        <taxon>Craniata</taxon>
        <taxon>Vertebrata</taxon>
        <taxon>Euteleostomi</taxon>
        <taxon>Actinopterygii</taxon>
        <taxon>Neopterygii</taxon>
        <taxon>Teleostei</taxon>
        <taxon>Neoteleostei</taxon>
        <taxon>Acanthomorphata</taxon>
        <taxon>Eupercaria</taxon>
        <taxon>Perciformes</taxon>
        <taxon>Percoidei</taxon>
        <taxon>Percidae</taxon>
        <taxon>Etheostomatinae</taxon>
        <taxon>Etheostoma</taxon>
    </lineage>
</organism>